<evidence type="ECO:0000256" key="6">
    <source>
        <dbReference type="ARBA" id="ARBA00023004"/>
    </source>
</evidence>
<evidence type="ECO:0000259" key="14">
    <source>
        <dbReference type="Pfam" id="PF00593"/>
    </source>
</evidence>
<evidence type="ECO:0000256" key="8">
    <source>
        <dbReference type="ARBA" id="ARBA00023077"/>
    </source>
</evidence>
<feature type="domain" description="TonB-dependent receptor-like beta-barrel" evidence="14">
    <location>
        <begin position="288"/>
        <end position="712"/>
    </location>
</feature>
<evidence type="ECO:0000256" key="11">
    <source>
        <dbReference type="PROSITE-ProRule" id="PRU01360"/>
    </source>
</evidence>
<evidence type="ECO:0000256" key="4">
    <source>
        <dbReference type="ARBA" id="ARBA00022496"/>
    </source>
</evidence>
<reference evidence="16 17" key="1">
    <citation type="submission" date="2023-02" db="EMBL/GenBank/DDBJ databases">
        <title>Description and genomic characterization of Microbulbifer bruguierae sp. nov., isolated from the sediment of mangrove plant Bruguiera sexangula.</title>
        <authorList>
            <person name="Long M."/>
        </authorList>
    </citation>
    <scope>NUCLEOTIDE SEQUENCE [LARGE SCALE GENOMIC DNA]</scope>
    <source>
        <strain evidence="16 17">H12</strain>
    </source>
</reference>
<evidence type="ECO:0000256" key="1">
    <source>
        <dbReference type="ARBA" id="ARBA00004571"/>
    </source>
</evidence>
<comment type="similarity">
    <text evidence="11 12">Belongs to the TonB-dependent receptor family.</text>
</comment>
<evidence type="ECO:0000313" key="17">
    <source>
        <dbReference type="Proteomes" id="UP001236500"/>
    </source>
</evidence>
<evidence type="ECO:0000256" key="9">
    <source>
        <dbReference type="ARBA" id="ARBA00023136"/>
    </source>
</evidence>
<dbReference type="InterPro" id="IPR036942">
    <property type="entry name" value="Beta-barrel_TonB_sf"/>
</dbReference>
<evidence type="ECO:0000256" key="12">
    <source>
        <dbReference type="RuleBase" id="RU003357"/>
    </source>
</evidence>
<evidence type="ECO:0000313" key="16">
    <source>
        <dbReference type="EMBL" id="WGL18002.1"/>
    </source>
</evidence>
<name>A0ABY8NJW6_9GAMM</name>
<dbReference type="InterPro" id="IPR039426">
    <property type="entry name" value="TonB-dep_rcpt-like"/>
</dbReference>
<evidence type="ECO:0000256" key="10">
    <source>
        <dbReference type="ARBA" id="ARBA00023237"/>
    </source>
</evidence>
<evidence type="ECO:0000256" key="7">
    <source>
        <dbReference type="ARBA" id="ARBA00023065"/>
    </source>
</evidence>
<feature type="domain" description="TonB-dependent receptor plug" evidence="15">
    <location>
        <begin position="52"/>
        <end position="158"/>
    </location>
</feature>
<evidence type="ECO:0000256" key="2">
    <source>
        <dbReference type="ARBA" id="ARBA00022448"/>
    </source>
</evidence>
<evidence type="ECO:0000259" key="15">
    <source>
        <dbReference type="Pfam" id="PF07715"/>
    </source>
</evidence>
<keyword evidence="16" id="KW-0675">Receptor</keyword>
<keyword evidence="2 11" id="KW-0813">Transport</keyword>
<dbReference type="PANTHER" id="PTHR32552:SF81">
    <property type="entry name" value="TONB-DEPENDENT OUTER MEMBRANE RECEPTOR"/>
    <property type="match status" value="1"/>
</dbReference>
<evidence type="ECO:0000256" key="3">
    <source>
        <dbReference type="ARBA" id="ARBA00022452"/>
    </source>
</evidence>
<evidence type="ECO:0000256" key="5">
    <source>
        <dbReference type="ARBA" id="ARBA00022692"/>
    </source>
</evidence>
<dbReference type="PROSITE" id="PS52016">
    <property type="entry name" value="TONB_DEPENDENT_REC_3"/>
    <property type="match status" value="1"/>
</dbReference>
<dbReference type="Pfam" id="PF07715">
    <property type="entry name" value="Plug"/>
    <property type="match status" value="1"/>
</dbReference>
<feature type="signal peptide" evidence="13">
    <location>
        <begin position="1"/>
        <end position="28"/>
    </location>
</feature>
<gene>
    <name evidence="16" type="ORF">PVT68_06805</name>
</gene>
<keyword evidence="7" id="KW-0406">Ion transport</keyword>
<dbReference type="SUPFAM" id="SSF56935">
    <property type="entry name" value="Porins"/>
    <property type="match status" value="1"/>
</dbReference>
<keyword evidence="3 11" id="KW-1134">Transmembrane beta strand</keyword>
<accession>A0ABY8NJW6</accession>
<comment type="subcellular location">
    <subcellularLocation>
        <location evidence="1 11">Cell outer membrane</location>
        <topology evidence="1 11">Multi-pass membrane protein</topology>
    </subcellularLocation>
</comment>
<dbReference type="PANTHER" id="PTHR32552">
    <property type="entry name" value="FERRICHROME IRON RECEPTOR-RELATED"/>
    <property type="match status" value="1"/>
</dbReference>
<evidence type="ECO:0000256" key="13">
    <source>
        <dbReference type="SAM" id="SignalP"/>
    </source>
</evidence>
<dbReference type="InterPro" id="IPR012910">
    <property type="entry name" value="Plug_dom"/>
</dbReference>
<dbReference type="Gene3D" id="2.40.170.20">
    <property type="entry name" value="TonB-dependent receptor, beta-barrel domain"/>
    <property type="match status" value="1"/>
</dbReference>
<keyword evidence="4" id="KW-0410">Iron transport</keyword>
<keyword evidence="6" id="KW-0408">Iron</keyword>
<dbReference type="EMBL" id="CP118605">
    <property type="protein sequence ID" value="WGL18002.1"/>
    <property type="molecule type" value="Genomic_DNA"/>
</dbReference>
<protein>
    <submittedName>
        <fullName evidence="16">TonB-dependent receptor</fullName>
    </submittedName>
</protein>
<dbReference type="CDD" id="cd01347">
    <property type="entry name" value="ligand_gated_channel"/>
    <property type="match status" value="1"/>
</dbReference>
<keyword evidence="5 11" id="KW-0812">Transmembrane</keyword>
<keyword evidence="17" id="KW-1185">Reference proteome</keyword>
<dbReference type="RefSeq" id="WP_280321943.1">
    <property type="nucleotide sequence ID" value="NZ_CP118605.1"/>
</dbReference>
<organism evidence="16 17">
    <name type="scientific">Microbulbifer bruguierae</name>
    <dbReference type="NCBI Taxonomy" id="3029061"/>
    <lineage>
        <taxon>Bacteria</taxon>
        <taxon>Pseudomonadati</taxon>
        <taxon>Pseudomonadota</taxon>
        <taxon>Gammaproteobacteria</taxon>
        <taxon>Cellvibrionales</taxon>
        <taxon>Microbulbiferaceae</taxon>
        <taxon>Microbulbifer</taxon>
    </lineage>
</organism>
<keyword evidence="10 11" id="KW-0998">Cell outer membrane</keyword>
<dbReference type="Proteomes" id="UP001236500">
    <property type="component" value="Chromosome"/>
</dbReference>
<keyword evidence="8 12" id="KW-0798">TonB box</keyword>
<proteinExistence type="inferred from homology"/>
<keyword evidence="9 11" id="KW-0472">Membrane</keyword>
<sequence length="747" mass="81131">MTARRPARNLSLPHALAAAVTAAITAQAAPVAFAAELEEVTVTAQKRAERITEVPIAITNVGAEAIKQTGVRQVTEVAQFVPNLHISSGTDFTTSVSMRGVGSNSRNIGFDTRVGVYLDGVYLGQSPAINQDLVDLERIEVLRGPQGTLFGKNTVAGAINLISQKPTDEFSGSVSAEYGSMNSRQLSATINAPLSDSLFSKVSVNRQQRDGYIKNLTTNHLLNEQDGSAYRAQLMYDAGGAFNAILAVDGMQSDRLSSTGEAVTDTFGSAPDTAAPEKYEVAMDVDPFEEREIRGAALTMDWNLANDFTLRSITASRTTEMTYNNDTDYSPYPLVEIDYTDSYDQLTQEFQLVSPGADDFNYVAGLYLYQQEADSYRLVTSSEVFENLLEAQYGFPGLIDADSPVSTTGVVDTSSIAAYVNGSYQLNEDWKLGFGLRYSEEQKDVDWAIDGRGAPLFQIATGAVNDKRTDTHVSPTVSINYALGEDVNTYAKYSGGFKSGGFNLDFVAAGDLAAGIDFDKETVDAFEIGLKGTALSRQLSYNLALFHSVFENYQVNQFVDLGDGATSISIRNAAEVETSGLEAEVTWLASENLTINTSLGLLNAEFASYPNADANGSDLSGNKLPNAPETSFNLSGQYYLPIDSINADLLLRLDYIYRGSMYNSADNETERTLATGDTVQFGQVDAYHLVNARVGLESQADTWNAALFVHNLTDEEYLVDTSRDFLGTLGHFYGLERTAGIELEYRF</sequence>
<dbReference type="InterPro" id="IPR000531">
    <property type="entry name" value="Beta-barrel_TonB"/>
</dbReference>
<dbReference type="Pfam" id="PF00593">
    <property type="entry name" value="TonB_dep_Rec_b-barrel"/>
    <property type="match status" value="1"/>
</dbReference>
<feature type="chain" id="PRO_5046998770" evidence="13">
    <location>
        <begin position="29"/>
        <end position="747"/>
    </location>
</feature>
<keyword evidence="13" id="KW-0732">Signal</keyword>